<sequence length="257" mass="26997">MLVYLGVALSCLVHLVIAADSSAGYVNPANNNGKQITQSKEPLNVIISGQSDSYALSTEGFESYYRAIGFDVGSCGGESSNDTQKANLGDGKGYVNQTGIARWGNGCIESLTGGNHFRYWVQNGTKAASNALFLAASVEYPIKQDHMIVPDGYDLGRDWLLGNATQGTKTDQETGNQFQTSYVKNDTSLLKGISASSLNHDIGTDGKVAVVLVKVTQKGNSSSNTQDANSGQDAVTSTLPIVYSIAIAALVALVSLA</sequence>
<evidence type="ECO:0000256" key="1">
    <source>
        <dbReference type="SAM" id="Phobius"/>
    </source>
</evidence>
<proteinExistence type="predicted"/>
<reference evidence="3" key="1">
    <citation type="submission" date="2023-02" db="EMBL/GenBank/DDBJ databases">
        <title>Mating type loci evolution in Malassezia.</title>
        <authorList>
            <person name="Coelho M.A."/>
        </authorList>
    </citation>
    <scope>NUCLEOTIDE SEQUENCE</scope>
    <source>
        <strain evidence="3">CBS 14136</strain>
    </source>
</reference>
<keyword evidence="1" id="KW-1133">Transmembrane helix</keyword>
<keyword evidence="1" id="KW-0472">Membrane</keyword>
<name>A0AAF0F8C7_9BASI</name>
<dbReference type="AlphaFoldDB" id="A0AAF0F8C7"/>
<organism evidence="3 4">
    <name type="scientific">Malassezia psittaci</name>
    <dbReference type="NCBI Taxonomy" id="1821823"/>
    <lineage>
        <taxon>Eukaryota</taxon>
        <taxon>Fungi</taxon>
        <taxon>Dikarya</taxon>
        <taxon>Basidiomycota</taxon>
        <taxon>Ustilaginomycotina</taxon>
        <taxon>Malasseziomycetes</taxon>
        <taxon>Malasseziales</taxon>
        <taxon>Malasseziaceae</taxon>
        <taxon>Malassezia</taxon>
    </lineage>
</organism>
<evidence type="ECO:0000313" key="3">
    <source>
        <dbReference type="EMBL" id="WFD44215.1"/>
    </source>
</evidence>
<evidence type="ECO:0000313" key="4">
    <source>
        <dbReference type="Proteomes" id="UP001214628"/>
    </source>
</evidence>
<feature type="signal peptide" evidence="2">
    <location>
        <begin position="1"/>
        <end position="18"/>
    </location>
</feature>
<keyword evidence="4" id="KW-1185">Reference proteome</keyword>
<keyword evidence="1" id="KW-0812">Transmembrane</keyword>
<keyword evidence="2" id="KW-0732">Signal</keyword>
<feature type="transmembrane region" description="Helical" evidence="1">
    <location>
        <begin position="234"/>
        <end position="256"/>
    </location>
</feature>
<dbReference type="Proteomes" id="UP001214628">
    <property type="component" value="Chromosome 4"/>
</dbReference>
<dbReference type="EMBL" id="CP118378">
    <property type="protein sequence ID" value="WFD44215.1"/>
    <property type="molecule type" value="Genomic_DNA"/>
</dbReference>
<gene>
    <name evidence="3" type="ORF">MPSI1_002881</name>
</gene>
<protein>
    <submittedName>
        <fullName evidence="3">Uncharacterized protein</fullName>
    </submittedName>
</protein>
<feature type="chain" id="PRO_5042229079" evidence="2">
    <location>
        <begin position="19"/>
        <end position="257"/>
    </location>
</feature>
<accession>A0AAF0F8C7</accession>
<evidence type="ECO:0000256" key="2">
    <source>
        <dbReference type="SAM" id="SignalP"/>
    </source>
</evidence>